<dbReference type="AlphaFoldDB" id="A0A1I0CQH1"/>
<evidence type="ECO:0000313" key="1">
    <source>
        <dbReference type="EMBL" id="SET21476.1"/>
    </source>
</evidence>
<dbReference type="RefSeq" id="WP_093516321.1">
    <property type="nucleotide sequence ID" value="NZ_FOIJ01000002.1"/>
</dbReference>
<proteinExistence type="predicted"/>
<evidence type="ECO:0000313" key="2">
    <source>
        <dbReference type="Proteomes" id="UP000199181"/>
    </source>
</evidence>
<protein>
    <submittedName>
        <fullName evidence="1">Uncharacterized protein</fullName>
    </submittedName>
</protein>
<sequence>MRIEDPEVLFERGDTITERLRSTRASALEAPSPQWVEDRFWVWIHYGIDKVRRGELFECMDLLALLRAQALAPLLHRPPGRWTLAGSAAARSLAPGSGAGASLCAP</sequence>
<accession>A0A1I0CQH1</accession>
<dbReference type="EMBL" id="FOIJ01000002">
    <property type="protein sequence ID" value="SET21476.1"/>
    <property type="molecule type" value="Genomic_DNA"/>
</dbReference>
<organism evidence="1 2">
    <name type="scientific">Stigmatella erecta</name>
    <dbReference type="NCBI Taxonomy" id="83460"/>
    <lineage>
        <taxon>Bacteria</taxon>
        <taxon>Pseudomonadati</taxon>
        <taxon>Myxococcota</taxon>
        <taxon>Myxococcia</taxon>
        <taxon>Myxococcales</taxon>
        <taxon>Cystobacterineae</taxon>
        <taxon>Archangiaceae</taxon>
        <taxon>Stigmatella</taxon>
    </lineage>
</organism>
<reference evidence="2" key="1">
    <citation type="submission" date="2016-10" db="EMBL/GenBank/DDBJ databases">
        <authorList>
            <person name="Varghese N."/>
            <person name="Submissions S."/>
        </authorList>
    </citation>
    <scope>NUCLEOTIDE SEQUENCE [LARGE SCALE GENOMIC DNA]</scope>
    <source>
        <strain evidence="2">DSM 16858</strain>
    </source>
</reference>
<dbReference type="Proteomes" id="UP000199181">
    <property type="component" value="Unassembled WGS sequence"/>
</dbReference>
<name>A0A1I0CQH1_9BACT</name>
<keyword evidence="2" id="KW-1185">Reference proteome</keyword>
<gene>
    <name evidence="1" type="ORF">SAMN05443639_102201</name>
</gene>